<dbReference type="SUPFAM" id="SSF51182">
    <property type="entry name" value="RmlC-like cupins"/>
    <property type="match status" value="1"/>
</dbReference>
<dbReference type="InterPro" id="IPR011051">
    <property type="entry name" value="RmlC_Cupin_sf"/>
</dbReference>
<dbReference type="InterPro" id="IPR047263">
    <property type="entry name" value="HNL-like_cupin"/>
</dbReference>
<sequence>MSTTEIFPQGEPLPNEWFTGSAFLKPLVARDKNNEFSAGSVTFEPGARTNWHTHPKGQVLLVTEGSGIYQEEGKPAQLIKKGDVVNIPENVKHWHGASADTKMVHIAITNFKGDTQVTWLEPVSDEQYSAVN</sequence>
<dbReference type="InterPro" id="IPR014710">
    <property type="entry name" value="RmlC-like_jellyroll"/>
</dbReference>
<dbReference type="Gene3D" id="2.60.120.10">
    <property type="entry name" value="Jelly Rolls"/>
    <property type="match status" value="1"/>
</dbReference>
<gene>
    <name evidence="2" type="ORF">V6624_18400</name>
</gene>
<protein>
    <submittedName>
        <fullName evidence="2">Cupin domain-containing protein</fullName>
    </submittedName>
</protein>
<evidence type="ECO:0000259" key="1">
    <source>
        <dbReference type="Pfam" id="PF07883"/>
    </source>
</evidence>
<keyword evidence="3" id="KW-1185">Reference proteome</keyword>
<dbReference type="Proteomes" id="UP001447857">
    <property type="component" value="Chromosome"/>
</dbReference>
<evidence type="ECO:0000313" key="3">
    <source>
        <dbReference type="Proteomes" id="UP001447857"/>
    </source>
</evidence>
<dbReference type="InterPro" id="IPR013096">
    <property type="entry name" value="Cupin_2"/>
</dbReference>
<feature type="domain" description="Cupin type-2" evidence="1">
    <location>
        <begin position="41"/>
        <end position="106"/>
    </location>
</feature>
<dbReference type="CDD" id="cd02233">
    <property type="entry name" value="cupin_HNL-like"/>
    <property type="match status" value="1"/>
</dbReference>
<name>A0ABZ2Q3Y5_9FLAO</name>
<reference evidence="2 3" key="1">
    <citation type="submission" date="2024-02" db="EMBL/GenBank/DDBJ databases">
        <title>complete genome of Flavobacterium ginsenosidimutans Str. YTB16.</title>
        <authorList>
            <person name="Wang Q."/>
        </authorList>
    </citation>
    <scope>NUCLEOTIDE SEQUENCE [LARGE SCALE GENOMIC DNA]</scope>
    <source>
        <strain evidence="2 3">YTB16</strain>
    </source>
</reference>
<dbReference type="PANTHER" id="PTHR43698:SF1">
    <property type="entry name" value="BLL4564 PROTEIN"/>
    <property type="match status" value="1"/>
</dbReference>
<accession>A0ABZ2Q3Y5</accession>
<dbReference type="PANTHER" id="PTHR43698">
    <property type="entry name" value="RIBD C-TERMINAL DOMAIN CONTAINING PROTEIN"/>
    <property type="match status" value="1"/>
</dbReference>
<organism evidence="2 3">
    <name type="scientific">Flavobacterium ginsenosidimutans</name>
    <dbReference type="NCBI Taxonomy" id="687844"/>
    <lineage>
        <taxon>Bacteria</taxon>
        <taxon>Pseudomonadati</taxon>
        <taxon>Bacteroidota</taxon>
        <taxon>Flavobacteriia</taxon>
        <taxon>Flavobacteriales</taxon>
        <taxon>Flavobacteriaceae</taxon>
        <taxon>Flavobacterium</taxon>
    </lineage>
</organism>
<dbReference type="Pfam" id="PF07883">
    <property type="entry name" value="Cupin_2"/>
    <property type="match status" value="1"/>
</dbReference>
<evidence type="ECO:0000313" key="2">
    <source>
        <dbReference type="EMBL" id="WXK48994.1"/>
    </source>
</evidence>
<proteinExistence type="predicted"/>
<dbReference type="EMBL" id="CP147988">
    <property type="protein sequence ID" value="WXK48994.1"/>
    <property type="molecule type" value="Genomic_DNA"/>
</dbReference>
<dbReference type="RefSeq" id="WP_111289931.1">
    <property type="nucleotide sequence ID" value="NZ_CP147988.1"/>
</dbReference>